<gene>
    <name evidence="8" type="ORF">JKX24_05950</name>
</gene>
<dbReference type="AlphaFoldDB" id="A0A7U0N977"/>
<dbReference type="RefSeq" id="WP_207979191.1">
    <property type="nucleotide sequence ID" value="NZ_CP068391.1"/>
</dbReference>
<dbReference type="InterPro" id="IPR008766">
    <property type="entry name" value="Replication_gene_A-like"/>
</dbReference>
<organism evidence="8 9">
    <name type="scientific">Serratia proteamaculans</name>
    <dbReference type="NCBI Taxonomy" id="28151"/>
    <lineage>
        <taxon>Bacteria</taxon>
        <taxon>Pseudomonadati</taxon>
        <taxon>Pseudomonadota</taxon>
        <taxon>Gammaproteobacteria</taxon>
        <taxon>Enterobacterales</taxon>
        <taxon>Yersiniaceae</taxon>
        <taxon>Serratia</taxon>
    </lineage>
</organism>
<comment type="similarity">
    <text evidence="2">Belongs to the phage GPA family.</text>
</comment>
<dbReference type="EMBL" id="CP068391">
    <property type="protein sequence ID" value="QQX54549.1"/>
    <property type="molecule type" value="Genomic_DNA"/>
</dbReference>
<evidence type="ECO:0000256" key="2">
    <source>
        <dbReference type="ARBA" id="ARBA00009260"/>
    </source>
</evidence>
<dbReference type="Proteomes" id="UP000596176">
    <property type="component" value="Chromosome"/>
</dbReference>
<evidence type="ECO:0000256" key="3">
    <source>
        <dbReference type="ARBA" id="ARBA00022705"/>
    </source>
</evidence>
<keyword evidence="6" id="KW-0378">Hydrolase</keyword>
<name>A0A7U0N977_SERPR</name>
<dbReference type="Pfam" id="PF05840">
    <property type="entry name" value="Phage_GPA"/>
    <property type="match status" value="1"/>
</dbReference>
<evidence type="ECO:0000256" key="1">
    <source>
        <dbReference type="ARBA" id="ARBA00003293"/>
    </source>
</evidence>
<reference evidence="8 9" key="1">
    <citation type="submission" date="2021-01" db="EMBL/GenBank/DDBJ databases">
        <title>Chromosome sequence of Serratia proteamaculans strain 94 rif-r, isolated from spoiled beef.</title>
        <authorList>
            <person name="Zaytseva Y.V."/>
            <person name="Iablokov S.N."/>
            <person name="Klyukina A."/>
        </authorList>
    </citation>
    <scope>NUCLEOTIDE SEQUENCE [LARGE SCALE GENOMIC DNA]</scope>
    <source>
        <strain evidence="8 9">94 rif-r</strain>
    </source>
</reference>
<sequence length="687" mass="78826">MSAPPDHVGRQPSPLFEGAYPWNIPRPAIGREPTLNRDRLRQWQAALQRVNTLPYYLRVQFTERHQHLLSQQGPKAAWHYLVLVFERRIWPRIQQVNDKFGLNRQASMRFGNEADSYHALPTLGDKALEQLAKRIAGQLLALYQSECDTLLVKHAGETSALLRNEFQSRLYGQIAGMARTFNIQPMHWQCYRKGLLDSHRAVAALSRLTSDRWWFRRLKMQRMQWREALLIAIGNVSRNTSPYASRQAIRDVKARRQSNLDYLRRCDLENTLTGERIDLMEKVLGSIANPAIRRMELMNTLTGIEAYAANNSHIGLFITLTTPARFHPTRTFGGHGKARFNHRWDREDFTPKDGQGYLVKQWSKMRTAFKDHQLQVYGVRVVEPHHDGTPHWHLMLFTPQPHRQQVINILRRYALQQDAGEPGAQENRLHCKHLNRGGATAYMAKYVAKNLDGYALEGERDHETGTPLSETANAVSAWASTWRIPQFHPFGLPSIGAYRECRRIRGHSLSQQFDERTEAVRAAADAGDFAGYINAQGGANVPRSQQWVRVARDDAPTLNSYDERVQKVVGIYASHLGPDRVYRTRTLQWRIVAKNSEPATPWSSANNCGSLSINRPKPAPSARLTPAQQQRCLTIARDLRQIGIDPERWQLEVLVRGGKIHFGEQLVQFPLINDWPYFYCTNDKSNH</sequence>
<evidence type="ECO:0000313" key="9">
    <source>
        <dbReference type="Proteomes" id="UP000596176"/>
    </source>
</evidence>
<evidence type="ECO:0000259" key="7">
    <source>
        <dbReference type="Pfam" id="PF05840"/>
    </source>
</evidence>
<dbReference type="GO" id="GO:0004519">
    <property type="term" value="F:endonuclease activity"/>
    <property type="evidence" value="ECO:0007669"/>
    <property type="project" value="UniProtKB-KW"/>
</dbReference>
<keyword evidence="5 8" id="KW-0255">Endonuclease</keyword>
<feature type="domain" description="Replication gene A protein-like" evidence="7">
    <location>
        <begin position="128"/>
        <end position="454"/>
    </location>
</feature>
<dbReference type="GO" id="GO:0006260">
    <property type="term" value="P:DNA replication"/>
    <property type="evidence" value="ECO:0007669"/>
    <property type="project" value="UniProtKB-KW"/>
</dbReference>
<evidence type="ECO:0000256" key="6">
    <source>
        <dbReference type="ARBA" id="ARBA00022801"/>
    </source>
</evidence>
<keyword evidence="4" id="KW-0540">Nuclease</keyword>
<proteinExistence type="inferred from homology"/>
<dbReference type="GO" id="GO:0016787">
    <property type="term" value="F:hydrolase activity"/>
    <property type="evidence" value="ECO:0007669"/>
    <property type="project" value="UniProtKB-KW"/>
</dbReference>
<keyword evidence="3" id="KW-0235">DNA replication</keyword>
<evidence type="ECO:0000256" key="5">
    <source>
        <dbReference type="ARBA" id="ARBA00022759"/>
    </source>
</evidence>
<evidence type="ECO:0000256" key="4">
    <source>
        <dbReference type="ARBA" id="ARBA00022722"/>
    </source>
</evidence>
<accession>A0A7U0N977</accession>
<protein>
    <submittedName>
        <fullName evidence="8">Replication endonuclease</fullName>
    </submittedName>
</protein>
<evidence type="ECO:0000313" key="8">
    <source>
        <dbReference type="EMBL" id="QQX54549.1"/>
    </source>
</evidence>
<comment type="function">
    <text evidence="1">Possible endonuclease which induces a single-strand cut and initiates DNA replication.</text>
</comment>